<dbReference type="Proteomes" id="UP000037035">
    <property type="component" value="Unassembled WGS sequence"/>
</dbReference>
<gene>
    <name evidence="3" type="ORF">VP01_3041g1</name>
</gene>
<keyword evidence="2" id="KW-0812">Transmembrane</keyword>
<feature type="region of interest" description="Disordered" evidence="1">
    <location>
        <begin position="116"/>
        <end position="135"/>
    </location>
</feature>
<comment type="caution">
    <text evidence="3">The sequence shown here is derived from an EMBL/GenBank/DDBJ whole genome shotgun (WGS) entry which is preliminary data.</text>
</comment>
<name>A0A0L6UZZ0_9BASI</name>
<feature type="transmembrane region" description="Helical" evidence="2">
    <location>
        <begin position="59"/>
        <end position="80"/>
    </location>
</feature>
<dbReference type="PANTHER" id="PTHR37471:SF1">
    <property type="entry name" value="AB HYDROLASE-1 DOMAIN-CONTAINING PROTEIN"/>
    <property type="match status" value="1"/>
</dbReference>
<dbReference type="VEuPathDB" id="FungiDB:VP01_3041g1"/>
<dbReference type="PANTHER" id="PTHR37471">
    <property type="entry name" value="UNNAMED PRODUCT"/>
    <property type="match status" value="1"/>
</dbReference>
<keyword evidence="4" id="KW-1185">Reference proteome</keyword>
<evidence type="ECO:0000313" key="3">
    <source>
        <dbReference type="EMBL" id="KNZ54108.1"/>
    </source>
</evidence>
<proteinExistence type="predicted"/>
<organism evidence="3 4">
    <name type="scientific">Puccinia sorghi</name>
    <dbReference type="NCBI Taxonomy" id="27349"/>
    <lineage>
        <taxon>Eukaryota</taxon>
        <taxon>Fungi</taxon>
        <taxon>Dikarya</taxon>
        <taxon>Basidiomycota</taxon>
        <taxon>Pucciniomycotina</taxon>
        <taxon>Pucciniomycetes</taxon>
        <taxon>Pucciniales</taxon>
        <taxon>Pucciniaceae</taxon>
        <taxon>Puccinia</taxon>
    </lineage>
</organism>
<dbReference type="STRING" id="27349.A0A0L6UZZ0"/>
<feature type="compositionally biased region" description="Low complexity" evidence="1">
    <location>
        <begin position="116"/>
        <end position="134"/>
    </location>
</feature>
<feature type="transmembrane region" description="Helical" evidence="2">
    <location>
        <begin position="12"/>
        <end position="39"/>
    </location>
</feature>
<protein>
    <recommendedName>
        <fullName evidence="5">AB hydrolase-1 domain-containing protein</fullName>
    </recommendedName>
</protein>
<dbReference type="EMBL" id="LAVV01007993">
    <property type="protein sequence ID" value="KNZ54108.1"/>
    <property type="molecule type" value="Genomic_DNA"/>
</dbReference>
<keyword evidence="2" id="KW-0472">Membrane</keyword>
<dbReference type="Gene3D" id="3.40.50.1820">
    <property type="entry name" value="alpha/beta hydrolase"/>
    <property type="match status" value="1"/>
</dbReference>
<sequence length="582" mass="66591">MAVSCFQLPAWFCILLIWSVRSIVPLAWLYFFSSLLSWLLPSHQSHSSINQQQQPYSQLRSSFLLFLSTIEVSFSIYYLYSARLAQRRVAHFEHPTEFIRTTITRIVGSGLPLDSNHPSGSNCSSNSTNTGFNSLQSGDQLNVDPLLKIPQNSNSRPGSPSGLAPSHLLPYNDPLAIDFRSNQVLWFQNCRWDEIRKDNMLEWLAWSLFSMPLEEVRREDAEMDLKAEPRSNLLEEILIRFENRAGSRLEPGYNPKLAKRVIRLTIDPIKIELRPFGLYLLSNVGTWTLKYFLKRTGFREAQCSDRSPQGLKYLIRKPPGWDNQPATTRSVPLIFAHGLGIGLCQYAAFLNYVAHAPWALNKPIVILIQPSISSVCWSQEVFSAQHLKPPSRESLAADVIQLIYAENFAETGVELVGHSMGTIVMAWIVKDLSHKGIIKRICLIDPVCFCACFLFPLFVLEPHVCYNFLYSKPRTGIERIIRYFVGTELGVAHHLHRHFEWRSNILWPFEIPGFKDPKRFRVFLSEKDSVLNPERVRRYLVANGMSESRGISTAKSAAHGESIIEMGHHFDQVKKWLEDREA</sequence>
<reference evidence="3 4" key="1">
    <citation type="submission" date="2015-08" db="EMBL/GenBank/DDBJ databases">
        <title>Next Generation Sequencing and Analysis of the Genome of Puccinia sorghi L Schw, the Causal Agent of Maize Common Rust.</title>
        <authorList>
            <person name="Rochi L."/>
            <person name="Burguener G."/>
            <person name="Darino M."/>
            <person name="Turjanski A."/>
            <person name="Kreff E."/>
            <person name="Dieguez M.J."/>
            <person name="Sacco F."/>
        </authorList>
    </citation>
    <scope>NUCLEOTIDE SEQUENCE [LARGE SCALE GENOMIC DNA]</scope>
    <source>
        <strain evidence="3 4">RO10H11247</strain>
    </source>
</reference>
<evidence type="ECO:0008006" key="5">
    <source>
        <dbReference type="Google" id="ProtNLM"/>
    </source>
</evidence>
<accession>A0A0L6UZZ0</accession>
<dbReference type="AlphaFoldDB" id="A0A0L6UZZ0"/>
<dbReference type="SUPFAM" id="SSF53474">
    <property type="entry name" value="alpha/beta-Hydrolases"/>
    <property type="match status" value="1"/>
</dbReference>
<evidence type="ECO:0000313" key="4">
    <source>
        <dbReference type="Proteomes" id="UP000037035"/>
    </source>
</evidence>
<evidence type="ECO:0000256" key="2">
    <source>
        <dbReference type="SAM" id="Phobius"/>
    </source>
</evidence>
<dbReference type="InterPro" id="IPR029058">
    <property type="entry name" value="AB_hydrolase_fold"/>
</dbReference>
<keyword evidence="2" id="KW-1133">Transmembrane helix</keyword>
<evidence type="ECO:0000256" key="1">
    <source>
        <dbReference type="SAM" id="MobiDB-lite"/>
    </source>
</evidence>
<dbReference type="OrthoDB" id="6431331at2759"/>